<evidence type="ECO:0000313" key="2">
    <source>
        <dbReference type="Proteomes" id="UP001570071"/>
    </source>
</evidence>
<proteinExistence type="predicted"/>
<dbReference type="EMBL" id="JBFSSG010000156">
    <property type="protein sequence ID" value="MEZ8724627.1"/>
    <property type="molecule type" value="Genomic_DNA"/>
</dbReference>
<organism evidence="1 2">
    <name type="scientific">Vibrio pomeroyi</name>
    <dbReference type="NCBI Taxonomy" id="198832"/>
    <lineage>
        <taxon>Bacteria</taxon>
        <taxon>Pseudomonadati</taxon>
        <taxon>Pseudomonadota</taxon>
        <taxon>Gammaproteobacteria</taxon>
        <taxon>Vibrionales</taxon>
        <taxon>Vibrionaceae</taxon>
        <taxon>Vibrio</taxon>
    </lineage>
</organism>
<keyword evidence="2" id="KW-1185">Reference proteome</keyword>
<protein>
    <submittedName>
        <fullName evidence="1">Uncharacterized protein</fullName>
    </submittedName>
</protein>
<comment type="caution">
    <text evidence="1">The sequence shown here is derived from an EMBL/GenBank/DDBJ whole genome shotgun (WGS) entry which is preliminary data.</text>
</comment>
<evidence type="ECO:0000313" key="1">
    <source>
        <dbReference type="EMBL" id="MEZ8724627.1"/>
    </source>
</evidence>
<dbReference type="PROSITE" id="PS51257">
    <property type="entry name" value="PROKAR_LIPOPROTEIN"/>
    <property type="match status" value="1"/>
</dbReference>
<dbReference type="RefSeq" id="WP_372127032.1">
    <property type="nucleotide sequence ID" value="NZ_JBFSSG010000156.1"/>
</dbReference>
<reference evidence="1 2" key="1">
    <citation type="journal article" date="2024" name="ISME J.">
        <title>Tailless and filamentous prophages are predominant in marine Vibrio.</title>
        <authorList>
            <person name="Steensen K."/>
            <person name="Seneca J."/>
            <person name="Bartlau N."/>
            <person name="Yu X.A."/>
            <person name="Hussain F.A."/>
            <person name="Polz M.F."/>
        </authorList>
    </citation>
    <scope>NUCLEOTIDE SEQUENCE [LARGE SCALE GENOMIC DNA]</scope>
    <source>
        <strain evidence="1 2">10N.239.312.F12</strain>
    </source>
</reference>
<dbReference type="Proteomes" id="UP001570071">
    <property type="component" value="Unassembled WGS sequence"/>
</dbReference>
<name>A0ABV4N5F8_9VIBR</name>
<accession>A0ABV4N5F8</accession>
<gene>
    <name evidence="1" type="ORF">AB6D66_26615</name>
</gene>
<sequence>MKTQKLSLCAVMIPVALILTGCGDSTNAQLDPKQSFWTDSAKFESAQIYSIDPKGTIFDKEIEDSFSYLGRSSLLGSTVPKTEDDRQYKLEEIQKIRARLAQLPIPEDLMEEYERDLVATEEHMVQTVDFHQSRDAILEEAFRTRHKAEFEKFEAIKEKVQARNNFVSEANATYEAAKQAERDERKNIDVNAAIFKQKVADYFVANNVLVSVSALGYGYRVSNKDVTDTRYNSKTACESHPRHKTGWQWVWNSDAKVCFEFLLGRSGSGLTSYDFNRLDPKTKAAFLKINAENEKEAIAHAKTLSTFLNAERIAREAKKTTDLLAYNRFGEERSLNRELRDAGLKLSSVTRNAYTNKGELAQPPKGRVIISQRQVLEEIAKEKGFEELPFRSAFSAENAYKVYEVLSEQTTANMVNYEVDKKGRFTVDTDNLPEKMVIQVTTNNDIDMVGSLRLYPDDKGRFIAHNENIKRGGAITDLKNSEHEAFKLHYEPVDNIRTLQMYLENTGRG</sequence>